<dbReference type="EMBL" id="ML119656">
    <property type="protein sequence ID" value="RPA84901.1"/>
    <property type="molecule type" value="Genomic_DNA"/>
</dbReference>
<evidence type="ECO:0000256" key="1">
    <source>
        <dbReference type="SAM" id="MobiDB-lite"/>
    </source>
</evidence>
<sequence length="262" mass="29032">MRVSEGRSLPLLALWLSPTAGPHGVIDSPNDWLGHALWWTIKQPCIHVAEKPEDHQRSKHIDIAYHRVKPFGRAQFDKVVALIQKTLMDHYIKRKDNISKTIPSPHGVSSVMAAWEAQTTTTVCDGVHVDEGGKGFRFDSASSEARNKCVGLRLHVDKMELTLDNYRQGGICHFKFQLAHSDLSQGDINEFFSIGQQAQHIMVVPHSSLGPSRTSRAAESLTSKADSELVGVPGPSRTPMAVESDIEYGEASKRVRTLRHGN</sequence>
<protein>
    <submittedName>
        <fullName evidence="2">Uncharacterized protein</fullName>
    </submittedName>
</protein>
<accession>A0A3N4IL40</accession>
<proteinExistence type="predicted"/>
<keyword evidence="3" id="KW-1185">Reference proteome</keyword>
<feature type="compositionally biased region" description="Polar residues" evidence="1">
    <location>
        <begin position="209"/>
        <end position="224"/>
    </location>
</feature>
<gene>
    <name evidence="2" type="ORF">BJ508DRAFT_338846</name>
</gene>
<name>A0A3N4IL40_ASCIM</name>
<reference evidence="2 3" key="1">
    <citation type="journal article" date="2018" name="Nat. Ecol. Evol.">
        <title>Pezizomycetes genomes reveal the molecular basis of ectomycorrhizal truffle lifestyle.</title>
        <authorList>
            <person name="Murat C."/>
            <person name="Payen T."/>
            <person name="Noel B."/>
            <person name="Kuo A."/>
            <person name="Morin E."/>
            <person name="Chen J."/>
            <person name="Kohler A."/>
            <person name="Krizsan K."/>
            <person name="Balestrini R."/>
            <person name="Da Silva C."/>
            <person name="Montanini B."/>
            <person name="Hainaut M."/>
            <person name="Levati E."/>
            <person name="Barry K.W."/>
            <person name="Belfiori B."/>
            <person name="Cichocki N."/>
            <person name="Clum A."/>
            <person name="Dockter R.B."/>
            <person name="Fauchery L."/>
            <person name="Guy J."/>
            <person name="Iotti M."/>
            <person name="Le Tacon F."/>
            <person name="Lindquist E.A."/>
            <person name="Lipzen A."/>
            <person name="Malagnac F."/>
            <person name="Mello A."/>
            <person name="Molinier V."/>
            <person name="Miyauchi S."/>
            <person name="Poulain J."/>
            <person name="Riccioni C."/>
            <person name="Rubini A."/>
            <person name="Sitrit Y."/>
            <person name="Splivallo R."/>
            <person name="Traeger S."/>
            <person name="Wang M."/>
            <person name="Zifcakova L."/>
            <person name="Wipf D."/>
            <person name="Zambonelli A."/>
            <person name="Paolocci F."/>
            <person name="Nowrousian M."/>
            <person name="Ottonello S."/>
            <person name="Baldrian P."/>
            <person name="Spatafora J.W."/>
            <person name="Henrissat B."/>
            <person name="Nagy L.G."/>
            <person name="Aury J.M."/>
            <person name="Wincker P."/>
            <person name="Grigoriev I.V."/>
            <person name="Bonfante P."/>
            <person name="Martin F.M."/>
        </authorList>
    </citation>
    <scope>NUCLEOTIDE SEQUENCE [LARGE SCALE GENOMIC DNA]</scope>
    <source>
        <strain evidence="2 3">RN42</strain>
    </source>
</reference>
<dbReference type="Proteomes" id="UP000275078">
    <property type="component" value="Unassembled WGS sequence"/>
</dbReference>
<organism evidence="2 3">
    <name type="scientific">Ascobolus immersus RN42</name>
    <dbReference type="NCBI Taxonomy" id="1160509"/>
    <lineage>
        <taxon>Eukaryota</taxon>
        <taxon>Fungi</taxon>
        <taxon>Dikarya</taxon>
        <taxon>Ascomycota</taxon>
        <taxon>Pezizomycotina</taxon>
        <taxon>Pezizomycetes</taxon>
        <taxon>Pezizales</taxon>
        <taxon>Ascobolaceae</taxon>
        <taxon>Ascobolus</taxon>
    </lineage>
</organism>
<feature type="region of interest" description="Disordered" evidence="1">
    <location>
        <begin position="208"/>
        <end position="239"/>
    </location>
</feature>
<dbReference type="AlphaFoldDB" id="A0A3N4IL40"/>
<evidence type="ECO:0000313" key="2">
    <source>
        <dbReference type="EMBL" id="RPA84901.1"/>
    </source>
</evidence>
<evidence type="ECO:0000313" key="3">
    <source>
        <dbReference type="Proteomes" id="UP000275078"/>
    </source>
</evidence>